<dbReference type="Gene3D" id="3.30.750.70">
    <property type="entry name" value="4-hydroxybutyrate coenzyme like domains"/>
    <property type="match status" value="1"/>
</dbReference>
<evidence type="ECO:0000256" key="1">
    <source>
        <dbReference type="ARBA" id="ARBA00009632"/>
    </source>
</evidence>
<dbReference type="RefSeq" id="WP_009195630.1">
    <property type="nucleotide sequence ID" value="NZ_AODQ01000051.1"/>
</dbReference>
<dbReference type="InterPro" id="IPR037171">
    <property type="entry name" value="NagB/RpiA_transferase-like"/>
</dbReference>
<dbReference type="Pfam" id="PF02550">
    <property type="entry name" value="AcetylCoA_hydro"/>
    <property type="match status" value="1"/>
</dbReference>
<evidence type="ECO:0000259" key="3">
    <source>
        <dbReference type="Pfam" id="PF02550"/>
    </source>
</evidence>
<evidence type="ECO:0000313" key="6">
    <source>
        <dbReference type="Proteomes" id="UP000011910"/>
    </source>
</evidence>
<dbReference type="STRING" id="1279009.ADICEAN_02237"/>
<keyword evidence="6" id="KW-1185">Reference proteome</keyword>
<name>M7N1S6_9BACT</name>
<sequence>MNQYVSAAEAAKLIQSGDRVYIHSVAAAPQALIEAMVARAPELRDVEIVHLHTEGVAPYAQEMYQSSFRLHSLFVGPNVREATQQGLADYIPIFLSEVPNLFKRNILPLDVALVQVSPPDKHGFCSLGPSVEATKSAIENAKIVIAQVNARMPFVYGDGLMHLKNFDFLVAHDAPLPEPHQRECSEQAQLIGQHIAGLVEDGATLQMGIGAIPDAVLASLGNHKGLGVHTEMFSDGLIPLIQKGVVTNEHKVIMPGRTVSAFVMGSQRVYDFIDRNPGVQLMDVSFTNDVSIIRQNPKVTAINCAIEIDLTGQVCADSIGTRHYSGVGGQIDFIRGASYSEGGKPIIAIPSTTKRGESKINPFLKQGAGVVSTRANVHYIVTEWGWTNLYGKSLKQRAKALIDIAHPMHRDSLEQAAYERFGRKEWVLG</sequence>
<dbReference type="Gene3D" id="3.40.1080.10">
    <property type="entry name" value="Glutaconate Coenzyme A-transferase"/>
    <property type="match status" value="1"/>
</dbReference>
<dbReference type="Pfam" id="PF13336">
    <property type="entry name" value="AcetylCoA_hyd_C"/>
    <property type="match status" value="1"/>
</dbReference>
<accession>M7N1S6</accession>
<comment type="similarity">
    <text evidence="1">Belongs to the acetyl-CoA hydrolase/transferase family.</text>
</comment>
<dbReference type="eggNOG" id="COG0427">
    <property type="taxonomic scope" value="Bacteria"/>
</dbReference>
<feature type="domain" description="Acetyl-CoA hydrolase/transferase C-terminal" evidence="4">
    <location>
        <begin position="265"/>
        <end position="417"/>
    </location>
</feature>
<keyword evidence="2 5" id="KW-0808">Transferase</keyword>
<organism evidence="5 6">
    <name type="scientific">Cesiribacter andamanensis AMV16</name>
    <dbReference type="NCBI Taxonomy" id="1279009"/>
    <lineage>
        <taxon>Bacteria</taxon>
        <taxon>Pseudomonadati</taxon>
        <taxon>Bacteroidota</taxon>
        <taxon>Cytophagia</taxon>
        <taxon>Cytophagales</taxon>
        <taxon>Cesiribacteraceae</taxon>
        <taxon>Cesiribacter</taxon>
    </lineage>
</organism>
<feature type="domain" description="Acetyl-CoA hydrolase/transferase N-terminal" evidence="3">
    <location>
        <begin position="7"/>
        <end position="173"/>
    </location>
</feature>
<evidence type="ECO:0000313" key="5">
    <source>
        <dbReference type="EMBL" id="EMR02638.1"/>
    </source>
</evidence>
<dbReference type="InterPro" id="IPR038460">
    <property type="entry name" value="AcetylCoA_hyd_C_sf"/>
</dbReference>
<dbReference type="Proteomes" id="UP000011910">
    <property type="component" value="Unassembled WGS sequence"/>
</dbReference>
<dbReference type="InterPro" id="IPR046433">
    <property type="entry name" value="ActCoA_hydro"/>
</dbReference>
<dbReference type="PANTHER" id="PTHR21432:SF20">
    <property type="entry name" value="ACETYL-COA HYDROLASE"/>
    <property type="match status" value="1"/>
</dbReference>
<protein>
    <submittedName>
        <fullName evidence="5">Propionyl-CoA:succinate CoA transferase</fullName>
        <ecNumber evidence="5">2.8.3.-</ecNumber>
    </submittedName>
</protein>
<dbReference type="Gene3D" id="3.40.1080.20">
    <property type="entry name" value="Acetyl-CoA hydrolase/transferase C-terminal domain"/>
    <property type="match status" value="1"/>
</dbReference>
<dbReference type="SUPFAM" id="SSF100950">
    <property type="entry name" value="NagB/RpiA/CoA transferase-like"/>
    <property type="match status" value="2"/>
</dbReference>
<dbReference type="PATRIC" id="fig|1279009.4.peg.2271"/>
<dbReference type="EC" id="2.8.3.-" evidence="5"/>
<dbReference type="InterPro" id="IPR026888">
    <property type="entry name" value="AcetylCoA_hyd_C"/>
</dbReference>
<proteinExistence type="inferred from homology"/>
<dbReference type="GO" id="GO:0008775">
    <property type="term" value="F:acetate CoA-transferase activity"/>
    <property type="evidence" value="ECO:0007669"/>
    <property type="project" value="InterPro"/>
</dbReference>
<comment type="caution">
    <text evidence="5">The sequence shown here is derived from an EMBL/GenBank/DDBJ whole genome shotgun (WGS) entry which is preliminary data.</text>
</comment>
<dbReference type="InterPro" id="IPR003702">
    <property type="entry name" value="ActCoA_hydro_N"/>
</dbReference>
<dbReference type="EMBL" id="AODQ01000051">
    <property type="protein sequence ID" value="EMR02638.1"/>
    <property type="molecule type" value="Genomic_DNA"/>
</dbReference>
<evidence type="ECO:0000256" key="2">
    <source>
        <dbReference type="ARBA" id="ARBA00022679"/>
    </source>
</evidence>
<dbReference type="GO" id="GO:0006083">
    <property type="term" value="P:acetate metabolic process"/>
    <property type="evidence" value="ECO:0007669"/>
    <property type="project" value="InterPro"/>
</dbReference>
<reference evidence="5 6" key="1">
    <citation type="journal article" date="2013" name="Genome Announc.">
        <title>Draft Genome Sequence of Cesiribacter andamanensis Strain AMV16T, Isolated from a Soil Sample from a Mud Volcano in the Andaman Islands, India.</title>
        <authorList>
            <person name="Shivaji S."/>
            <person name="Ara S."/>
            <person name="Begum Z."/>
            <person name="Srinivas T.N."/>
            <person name="Singh A."/>
            <person name="Kumar Pinnaka A."/>
        </authorList>
    </citation>
    <scope>NUCLEOTIDE SEQUENCE [LARGE SCALE GENOMIC DNA]</scope>
    <source>
        <strain evidence="5 6">AMV16</strain>
    </source>
</reference>
<gene>
    <name evidence="5" type="primary">scpC</name>
    <name evidence="5" type="ORF">ADICEAN_02237</name>
</gene>
<dbReference type="OrthoDB" id="9801795at2"/>
<evidence type="ECO:0000259" key="4">
    <source>
        <dbReference type="Pfam" id="PF13336"/>
    </source>
</evidence>
<dbReference type="AlphaFoldDB" id="M7N1S6"/>
<dbReference type="PANTHER" id="PTHR21432">
    <property type="entry name" value="ACETYL-COA HYDROLASE-RELATED"/>
    <property type="match status" value="1"/>
</dbReference>